<dbReference type="AlphaFoldDB" id="A0A3N4ILA1"/>
<protein>
    <submittedName>
        <fullName evidence="2">Uncharacterized protein</fullName>
    </submittedName>
</protein>
<organism evidence="2 3">
    <name type="scientific">Ascobolus immersus RN42</name>
    <dbReference type="NCBI Taxonomy" id="1160509"/>
    <lineage>
        <taxon>Eukaryota</taxon>
        <taxon>Fungi</taxon>
        <taxon>Dikarya</taxon>
        <taxon>Ascomycota</taxon>
        <taxon>Pezizomycotina</taxon>
        <taxon>Pezizomycetes</taxon>
        <taxon>Pezizales</taxon>
        <taxon>Ascobolaceae</taxon>
        <taxon>Ascobolus</taxon>
    </lineage>
</organism>
<accession>A0A3N4ILA1</accession>
<proteinExistence type="predicted"/>
<feature type="region of interest" description="Disordered" evidence="1">
    <location>
        <begin position="1"/>
        <end position="23"/>
    </location>
</feature>
<sequence>MPAPAEDNYYHDSNPTLPSRGPETWPKVADLYPPVRPKAPVPIHTLPYHLALPQQPSRPPPPLPTASSPFLDLPPELHIHIFNYLEPYVPSGYVKYIGLKEPKYLEPHPTRVIHPAYILLRVLFSRRRQGRKHSLYLLYASLLFRPVKKVILECLNLKKRDSTALVALRDIMRSEEIAAWNVRDFVRSFWLTRVHDDVYSLRLWGAFFDIWDEPDDLTGKEWRDEKYWEPEGKEPAEWAGTGVRMTVKDQLENLLGPTAMDRQMRGLVALLLSRVVKREGLLWTRDENVLNAQLTALCCPQYQRLRDETGEAMGKEEKLNELRLKEPVKMVWLQLKAGNVIVEKNGRIRQIFPWMVIQAIQMGLMDELGWWRCTAPMLDIDLAVEPVEGLGEEEGSAVWVRFKNANAWGG</sequence>
<evidence type="ECO:0000313" key="3">
    <source>
        <dbReference type="Proteomes" id="UP000275078"/>
    </source>
</evidence>
<evidence type="ECO:0000313" key="2">
    <source>
        <dbReference type="EMBL" id="RPA86659.1"/>
    </source>
</evidence>
<evidence type="ECO:0000256" key="1">
    <source>
        <dbReference type="SAM" id="MobiDB-lite"/>
    </source>
</evidence>
<reference evidence="2 3" key="1">
    <citation type="journal article" date="2018" name="Nat. Ecol. Evol.">
        <title>Pezizomycetes genomes reveal the molecular basis of ectomycorrhizal truffle lifestyle.</title>
        <authorList>
            <person name="Murat C."/>
            <person name="Payen T."/>
            <person name="Noel B."/>
            <person name="Kuo A."/>
            <person name="Morin E."/>
            <person name="Chen J."/>
            <person name="Kohler A."/>
            <person name="Krizsan K."/>
            <person name="Balestrini R."/>
            <person name="Da Silva C."/>
            <person name="Montanini B."/>
            <person name="Hainaut M."/>
            <person name="Levati E."/>
            <person name="Barry K.W."/>
            <person name="Belfiori B."/>
            <person name="Cichocki N."/>
            <person name="Clum A."/>
            <person name="Dockter R.B."/>
            <person name="Fauchery L."/>
            <person name="Guy J."/>
            <person name="Iotti M."/>
            <person name="Le Tacon F."/>
            <person name="Lindquist E.A."/>
            <person name="Lipzen A."/>
            <person name="Malagnac F."/>
            <person name="Mello A."/>
            <person name="Molinier V."/>
            <person name="Miyauchi S."/>
            <person name="Poulain J."/>
            <person name="Riccioni C."/>
            <person name="Rubini A."/>
            <person name="Sitrit Y."/>
            <person name="Splivallo R."/>
            <person name="Traeger S."/>
            <person name="Wang M."/>
            <person name="Zifcakova L."/>
            <person name="Wipf D."/>
            <person name="Zambonelli A."/>
            <person name="Paolocci F."/>
            <person name="Nowrousian M."/>
            <person name="Ottonello S."/>
            <person name="Baldrian P."/>
            <person name="Spatafora J.W."/>
            <person name="Henrissat B."/>
            <person name="Nagy L.G."/>
            <person name="Aury J.M."/>
            <person name="Wincker P."/>
            <person name="Grigoriev I.V."/>
            <person name="Bonfante P."/>
            <person name="Martin F.M."/>
        </authorList>
    </citation>
    <scope>NUCLEOTIDE SEQUENCE [LARGE SCALE GENOMIC DNA]</scope>
    <source>
        <strain evidence="2 3">RN42</strain>
    </source>
</reference>
<dbReference type="EMBL" id="ML119649">
    <property type="protein sequence ID" value="RPA86659.1"/>
    <property type="molecule type" value="Genomic_DNA"/>
</dbReference>
<gene>
    <name evidence="2" type="ORF">BJ508DRAFT_411296</name>
</gene>
<name>A0A3N4ILA1_ASCIM</name>
<dbReference type="Proteomes" id="UP000275078">
    <property type="component" value="Unassembled WGS sequence"/>
</dbReference>
<keyword evidence="3" id="KW-1185">Reference proteome</keyword>